<dbReference type="SUPFAM" id="SSF50630">
    <property type="entry name" value="Acid proteases"/>
    <property type="match status" value="1"/>
</dbReference>
<protein>
    <recommendedName>
        <fullName evidence="1">RNA-directed DNA polymerase</fullName>
        <ecNumber evidence="1">2.7.7.49</ecNumber>
    </recommendedName>
</protein>
<reference evidence="11" key="2">
    <citation type="submission" date="2014-07" db="EMBL/GenBank/DDBJ databases">
        <authorList>
            <person name="Hull J."/>
        </authorList>
    </citation>
    <scope>NUCLEOTIDE SEQUENCE</scope>
</reference>
<evidence type="ECO:0000256" key="2">
    <source>
        <dbReference type="ARBA" id="ARBA00022679"/>
    </source>
</evidence>
<dbReference type="GO" id="GO:0042575">
    <property type="term" value="C:DNA polymerase complex"/>
    <property type="evidence" value="ECO:0007669"/>
    <property type="project" value="UniProtKB-ARBA"/>
</dbReference>
<dbReference type="PANTHER" id="PTHR37984:SF8">
    <property type="entry name" value="CCHC-TYPE DOMAIN-CONTAINING PROTEIN"/>
    <property type="match status" value="1"/>
</dbReference>
<dbReference type="InterPro" id="IPR043128">
    <property type="entry name" value="Rev_trsase/Diguanyl_cyclase"/>
</dbReference>
<evidence type="ECO:0000256" key="7">
    <source>
        <dbReference type="ARBA" id="ARBA00022918"/>
    </source>
</evidence>
<feature type="compositionally biased region" description="Polar residues" evidence="8">
    <location>
        <begin position="211"/>
        <end position="220"/>
    </location>
</feature>
<dbReference type="Pfam" id="PF00665">
    <property type="entry name" value="rve"/>
    <property type="match status" value="1"/>
</dbReference>
<feature type="domain" description="Reverse transcriptase" evidence="9">
    <location>
        <begin position="474"/>
        <end position="651"/>
    </location>
</feature>
<dbReference type="PROSITE" id="PS50878">
    <property type="entry name" value="RT_POL"/>
    <property type="match status" value="1"/>
</dbReference>
<dbReference type="EMBL" id="GBHO01004090">
    <property type="protein sequence ID" value="JAG39514.1"/>
    <property type="molecule type" value="Transcribed_RNA"/>
</dbReference>
<feature type="compositionally biased region" description="Polar residues" evidence="8">
    <location>
        <begin position="1265"/>
        <end position="1297"/>
    </location>
</feature>
<dbReference type="GO" id="GO:0003676">
    <property type="term" value="F:nucleic acid binding"/>
    <property type="evidence" value="ECO:0007669"/>
    <property type="project" value="InterPro"/>
</dbReference>
<dbReference type="InterPro" id="IPR043502">
    <property type="entry name" value="DNA/RNA_pol_sf"/>
</dbReference>
<dbReference type="CDD" id="cd09274">
    <property type="entry name" value="RNase_HI_RT_Ty3"/>
    <property type="match status" value="1"/>
</dbReference>
<evidence type="ECO:0000256" key="5">
    <source>
        <dbReference type="ARBA" id="ARBA00022759"/>
    </source>
</evidence>
<accession>A0A0A9Z4Y4</accession>
<proteinExistence type="predicted"/>
<keyword evidence="7" id="KW-0695">RNA-directed DNA polymerase</keyword>
<dbReference type="CDD" id="cd05481">
    <property type="entry name" value="retropepsin_like_LTR_1"/>
    <property type="match status" value="1"/>
</dbReference>
<dbReference type="GO" id="GO:0003964">
    <property type="term" value="F:RNA-directed DNA polymerase activity"/>
    <property type="evidence" value="ECO:0007669"/>
    <property type="project" value="UniProtKB-EC"/>
</dbReference>
<name>A0A0A9Z4Y4_LYGHE</name>
<dbReference type="FunFam" id="3.30.420.10:FF:000063">
    <property type="entry name" value="Retrovirus-related Pol polyprotein from transposon 297-like Protein"/>
    <property type="match status" value="1"/>
</dbReference>
<evidence type="ECO:0000259" key="9">
    <source>
        <dbReference type="PROSITE" id="PS50878"/>
    </source>
</evidence>
<evidence type="ECO:0000256" key="3">
    <source>
        <dbReference type="ARBA" id="ARBA00022695"/>
    </source>
</evidence>
<dbReference type="Pfam" id="PF00078">
    <property type="entry name" value="RVT_1"/>
    <property type="match status" value="1"/>
</dbReference>
<keyword evidence="5" id="KW-0255">Endonuclease</keyword>
<evidence type="ECO:0000313" key="11">
    <source>
        <dbReference type="EMBL" id="JAG39514.1"/>
    </source>
</evidence>
<feature type="region of interest" description="Disordered" evidence="8">
    <location>
        <begin position="1264"/>
        <end position="1299"/>
    </location>
</feature>
<dbReference type="EC" id="2.7.7.49" evidence="1"/>
<dbReference type="PROSITE" id="PS50994">
    <property type="entry name" value="INTEGRASE"/>
    <property type="match status" value="1"/>
</dbReference>
<evidence type="ECO:0000259" key="10">
    <source>
        <dbReference type="PROSITE" id="PS50994"/>
    </source>
</evidence>
<reference evidence="11" key="1">
    <citation type="journal article" date="2014" name="PLoS ONE">
        <title>Transcriptome-Based Identification of ABC Transporters in the Western Tarnished Plant Bug Lygus hesperus.</title>
        <authorList>
            <person name="Hull J.J."/>
            <person name="Chaney K."/>
            <person name="Geib S.M."/>
            <person name="Fabrick J.A."/>
            <person name="Brent C.S."/>
            <person name="Walsh D."/>
            <person name="Lavine L.C."/>
        </authorList>
    </citation>
    <scope>NUCLEOTIDE SEQUENCE</scope>
</reference>
<feature type="domain" description="Integrase catalytic" evidence="10">
    <location>
        <begin position="1022"/>
        <end position="1137"/>
    </location>
</feature>
<organism evidence="11">
    <name type="scientific">Lygus hesperus</name>
    <name type="common">Western plant bug</name>
    <dbReference type="NCBI Taxonomy" id="30085"/>
    <lineage>
        <taxon>Eukaryota</taxon>
        <taxon>Metazoa</taxon>
        <taxon>Ecdysozoa</taxon>
        <taxon>Arthropoda</taxon>
        <taxon>Hexapoda</taxon>
        <taxon>Insecta</taxon>
        <taxon>Pterygota</taxon>
        <taxon>Neoptera</taxon>
        <taxon>Paraneoptera</taxon>
        <taxon>Hemiptera</taxon>
        <taxon>Heteroptera</taxon>
        <taxon>Panheteroptera</taxon>
        <taxon>Cimicomorpha</taxon>
        <taxon>Miridae</taxon>
        <taxon>Mirini</taxon>
        <taxon>Lygus</taxon>
    </lineage>
</organism>
<dbReference type="InterPro" id="IPR001584">
    <property type="entry name" value="Integrase_cat-core"/>
</dbReference>
<dbReference type="InterPro" id="IPR036397">
    <property type="entry name" value="RNaseH_sf"/>
</dbReference>
<dbReference type="Gene3D" id="2.40.70.10">
    <property type="entry name" value="Acid Proteases"/>
    <property type="match status" value="1"/>
</dbReference>
<evidence type="ECO:0000256" key="4">
    <source>
        <dbReference type="ARBA" id="ARBA00022722"/>
    </source>
</evidence>
<dbReference type="InterPro" id="IPR000477">
    <property type="entry name" value="RT_dom"/>
</dbReference>
<feature type="compositionally biased region" description="Basic residues" evidence="8">
    <location>
        <begin position="201"/>
        <end position="210"/>
    </location>
</feature>
<dbReference type="Gene3D" id="3.30.70.270">
    <property type="match status" value="2"/>
</dbReference>
<dbReference type="Gene3D" id="3.30.420.10">
    <property type="entry name" value="Ribonuclease H-like superfamily/Ribonuclease H"/>
    <property type="match status" value="1"/>
</dbReference>
<keyword evidence="3" id="KW-0548">Nucleotidyltransferase</keyword>
<gene>
    <name evidence="11" type="primary">TY3B-I_95</name>
    <name evidence="11" type="ORF">CM83_30167</name>
</gene>
<keyword evidence="2" id="KW-0808">Transferase</keyword>
<dbReference type="InterPro" id="IPR041588">
    <property type="entry name" value="Integrase_H2C2"/>
</dbReference>
<dbReference type="PANTHER" id="PTHR37984">
    <property type="entry name" value="PROTEIN CBG26694"/>
    <property type="match status" value="1"/>
</dbReference>
<dbReference type="SUPFAM" id="SSF53098">
    <property type="entry name" value="Ribonuclease H-like"/>
    <property type="match status" value="1"/>
</dbReference>
<dbReference type="Gene3D" id="3.10.10.10">
    <property type="entry name" value="HIV Type 1 Reverse Transcriptase, subunit A, domain 1"/>
    <property type="match status" value="1"/>
</dbReference>
<keyword evidence="4" id="KW-0540">Nuclease</keyword>
<evidence type="ECO:0000256" key="1">
    <source>
        <dbReference type="ARBA" id="ARBA00012493"/>
    </source>
</evidence>
<dbReference type="Gene3D" id="1.10.340.70">
    <property type="match status" value="1"/>
</dbReference>
<dbReference type="Pfam" id="PF17921">
    <property type="entry name" value="Integrase_H2C2"/>
    <property type="match status" value="1"/>
</dbReference>
<feature type="region of interest" description="Disordered" evidence="8">
    <location>
        <begin position="197"/>
        <end position="220"/>
    </location>
</feature>
<dbReference type="FunFam" id="1.10.340.70:FF:000003">
    <property type="entry name" value="Protein CBG25708"/>
    <property type="match status" value="1"/>
</dbReference>
<dbReference type="FunFam" id="3.10.10.10:FF:000003">
    <property type="entry name" value="Retrovirus-related Pol polyprotein from transposon 297-like Protein"/>
    <property type="match status" value="1"/>
</dbReference>
<dbReference type="InterPro" id="IPR041373">
    <property type="entry name" value="RT_RNaseH"/>
</dbReference>
<dbReference type="SUPFAM" id="SSF56672">
    <property type="entry name" value="DNA/RNA polymerases"/>
    <property type="match status" value="1"/>
</dbReference>
<dbReference type="Pfam" id="PF17917">
    <property type="entry name" value="RT_RNaseH"/>
    <property type="match status" value="1"/>
</dbReference>
<evidence type="ECO:0000256" key="8">
    <source>
        <dbReference type="SAM" id="MobiDB-lite"/>
    </source>
</evidence>
<sequence>WIPFASSSIAKMAPVPLENLVVDGDMATNWKRYKRSFESYVRAYYNEEDEETKIAILLHHAGHEANDIFDSFELSDAEKKVLKTVLSRFDGHYSPKSSITYLRYKFFTRKQEADESVEQYMAEMRNLSTPCEFSTLKDDLVRDLFICGVRDRKLQERLLHLGNIKPDKALEVCRTYSLVNEQVTKIKKEEEGEVSIDQIARHSKAQKRRGVSSQKPSSTGTKPIDCRYCGYTHSYGKCPAFGKQCNQCGLMNHFATVCRAKKTRNRQVDTLRKMESEEDSDLEYILDAVEVMELEEDWQDTWLHGHDWYLVDLLIEGQSVPFKIDSGAQCNVLSSRQVEKLGLDKNNIQPSKVRITSFSKNTIPVVGKVTLQCTYKSERHSINCYVVDYECSNILGLQSSERMGLIRRVDAMVEELKGVPKQFYSLFDGGIGRINYEIKLEVDPLVKPVISPARRIPYALLPQVKEELDRMLKLDIIEEITEPTEWVSQLIVIRKPNGSLRLCLDPRPLNQALKRSHFSLPRVQDIAARMSGARYFCKLDANAGFWMIPLDIESRRLCTFQTKWGRYIFKRLPFGLNVSPEIFHRIVSSSFQGIENVETFEDDIILWSESREGLKIILEKVLEKAKETGMKFNVKKCAFFMEQVTFLGHKFGPKGMEADDSKVKAILALKSPSNKKALQRILGMFNYMGQYIPNYSEKTVALRELLKDGCEFIWTPIHENILADLKKLLSQAPILGFYDASKPLTLSVDASSVGLGAALLQVGKPVAYASKALTEVQKRYSQVEKELLACCFGAERFREYIIGRNDVIVETDHEPLLGLFNKSLQGVPVRLQRMLLKLQPYKLNIQYKPGRFLYVADTLSRDVSKAGCHVDSDFDREVELQVSLLVDNLPITRENWELINQHMASDSTLIQVREYILNGWPSLYRDLPADVKGYYQLKDEFSVVEGLIFKGDRVVIPTGLKSTMLKKLHSGHPGVNRMIKRADMSVFWININQDIRKFIQECQTCLKYQDSKVTLELKPKEVPILPWTEVGSDIFELYKKNFLVIVDAFSNYLEVVQLENLKSKTIINKIKCIFARHGIPLKLCTDGAAYFTSEEFQRFSKEWQFEHIKSSPHYPKSNGLAESAVKTCKRIMTKALDAGEDYHLALLNFRNTPKSNVHSPASLLMGRNLRTTTPCTFKSLVPKVTCLKDRKILIENKKKTKQWHDKKATVSRSAFSQGQEVMFKKHPKATWSPARIVNFGPGPNSYVIETENGSSYVRNEIHLSPKSSVSSRNESQGIGIQNETQPVKTPNTKTTKYGRSVQAPRRLITEI</sequence>
<feature type="non-terminal residue" evidence="11">
    <location>
        <position position="1"/>
    </location>
</feature>
<dbReference type="FunFam" id="3.30.70.270:FF:000063">
    <property type="entry name" value="Zinc knuckle domaincontaining protein"/>
    <property type="match status" value="1"/>
</dbReference>
<dbReference type="CDD" id="cd01647">
    <property type="entry name" value="RT_LTR"/>
    <property type="match status" value="1"/>
</dbReference>
<dbReference type="InterPro" id="IPR021109">
    <property type="entry name" value="Peptidase_aspartic_dom_sf"/>
</dbReference>
<dbReference type="InterPro" id="IPR012337">
    <property type="entry name" value="RNaseH-like_sf"/>
</dbReference>
<evidence type="ECO:0000256" key="6">
    <source>
        <dbReference type="ARBA" id="ARBA00022801"/>
    </source>
</evidence>
<dbReference type="GO" id="GO:0015074">
    <property type="term" value="P:DNA integration"/>
    <property type="evidence" value="ECO:0007669"/>
    <property type="project" value="InterPro"/>
</dbReference>
<dbReference type="InterPro" id="IPR050951">
    <property type="entry name" value="Retrovirus_Pol_polyprotein"/>
</dbReference>
<keyword evidence="6" id="KW-0378">Hydrolase</keyword>